<protein>
    <submittedName>
        <fullName evidence="2">Uncharacterized protein</fullName>
    </submittedName>
</protein>
<keyword evidence="5" id="KW-1185">Reference proteome</keyword>
<evidence type="ECO:0000313" key="2">
    <source>
        <dbReference type="EMBL" id="BCG25039.1"/>
    </source>
</evidence>
<evidence type="ECO:0000256" key="1">
    <source>
        <dbReference type="SAM" id="MobiDB-lite"/>
    </source>
</evidence>
<sequence>MTGVIPEHSEERLLGPRIESVLAAAARVGANSFAIDATPHTVFHPTYPPPRHRCPGLTSMRAPPSQVRAAHPTAVHRASPDL</sequence>
<evidence type="ECO:0000313" key="4">
    <source>
        <dbReference type="Proteomes" id="UP000509383"/>
    </source>
</evidence>
<dbReference type="EMBL" id="AP023189">
    <property type="protein sequence ID" value="BCG25039.1"/>
    <property type="molecule type" value="Genomic_DNA"/>
</dbReference>
<dbReference type="EMBL" id="BQKM01000023">
    <property type="protein sequence ID" value="GJN55985.1"/>
    <property type="molecule type" value="Genomic_DNA"/>
</dbReference>
<feature type="region of interest" description="Disordered" evidence="1">
    <location>
        <begin position="44"/>
        <end position="82"/>
    </location>
</feature>
<reference evidence="2 4" key="1">
    <citation type="submission" date="2020-05" db="EMBL/GenBank/DDBJ databases">
        <title>Characterization of novel class B3 metallo-beta-lactamase from novel Pseudomonas species.</title>
        <authorList>
            <person name="Yamada K."/>
            <person name="Aoki K."/>
            <person name="Ishii Y."/>
        </authorList>
    </citation>
    <scope>NUCLEOTIDE SEQUENCE [LARGE SCALE GENOMIC DNA]</scope>
    <source>
        <strain evidence="2 4">TUM18999</strain>
        <strain evidence="3 5">TUM20286</strain>
    </source>
</reference>
<name>A0A6J4E6U4_9PSED</name>
<dbReference type="Proteomes" id="UP000509383">
    <property type="component" value="Chromosome"/>
</dbReference>
<dbReference type="KEGG" id="ptw:TUM18999_32300"/>
<organism evidence="2 4">
    <name type="scientific">Pseudomonas tohonis</name>
    <dbReference type="NCBI Taxonomy" id="2725477"/>
    <lineage>
        <taxon>Bacteria</taxon>
        <taxon>Pseudomonadati</taxon>
        <taxon>Pseudomonadota</taxon>
        <taxon>Gammaproteobacteria</taxon>
        <taxon>Pseudomonadales</taxon>
        <taxon>Pseudomonadaceae</taxon>
        <taxon>Pseudomonas</taxon>
    </lineage>
</organism>
<evidence type="ECO:0000313" key="5">
    <source>
        <dbReference type="Proteomes" id="UP001054892"/>
    </source>
</evidence>
<gene>
    <name evidence="2" type="ORF">TUM18999_32300</name>
    <name evidence="3" type="ORF">TUM20286_57370</name>
</gene>
<dbReference type="Proteomes" id="UP001054892">
    <property type="component" value="Unassembled WGS sequence"/>
</dbReference>
<accession>A0A6J4E6U4</accession>
<evidence type="ECO:0000313" key="3">
    <source>
        <dbReference type="EMBL" id="GJN55985.1"/>
    </source>
</evidence>
<dbReference type="RefSeq" id="WP_173179884.1">
    <property type="nucleotide sequence ID" value="NZ_AP023189.1"/>
</dbReference>
<proteinExistence type="predicted"/>
<dbReference type="AlphaFoldDB" id="A0A6J4E6U4"/>